<gene>
    <name evidence="2" type="ORF">BDD14_0721</name>
</gene>
<evidence type="ECO:0008006" key="4">
    <source>
        <dbReference type="Google" id="ProtNLM"/>
    </source>
</evidence>
<evidence type="ECO:0000313" key="2">
    <source>
        <dbReference type="EMBL" id="RZU39350.1"/>
    </source>
</evidence>
<feature type="signal peptide" evidence="1">
    <location>
        <begin position="1"/>
        <end position="29"/>
    </location>
</feature>
<evidence type="ECO:0000256" key="1">
    <source>
        <dbReference type="SAM" id="SignalP"/>
    </source>
</evidence>
<dbReference type="RefSeq" id="WP_130417571.1">
    <property type="nucleotide sequence ID" value="NZ_SHKW01000001.1"/>
</dbReference>
<proteinExistence type="predicted"/>
<keyword evidence="1" id="KW-0732">Signal</keyword>
<dbReference type="EMBL" id="SHKW01000001">
    <property type="protein sequence ID" value="RZU39350.1"/>
    <property type="molecule type" value="Genomic_DNA"/>
</dbReference>
<sequence>MRNLSVGMSAIKKVCILLMSLASALGAAAQKVPEDQASISGRVVDVSGSPYSAQVRIFQIVIREGFAYLYPMCVTNTDQQGGFECPKLQAGKFIVQVLSLRRWGKQTQKAQDAAAGTIPKTIFYPGVTDLEQATPISLRSNEVGWAEVRVADSPGVEVTGTLTDHGPGAFLILKAESGGLTLNIGINPQYDSNTGRFVISNVPAGHYQLTANWFVSQGERHTTLPFVVDATPVDNLLLSPTPNVEISGQLPTLPLGVTISQLLLTSTDDSTRNRNTAVKDGAFNFGSVPAGEYILSFPLGQQVYVDAVSVGGKSVGGSRFSVAPGQGTLNLELEVKWPSIPIRGSVKEWEGSAVSAEVIAQAEDSGEIYKVTTDKQRNFSFAGVKRGEYRLFSWPGVNTIEYRNPLVLRKYNSDSTEVWVDQDGIGSAIELSPIEKER</sequence>
<evidence type="ECO:0000313" key="3">
    <source>
        <dbReference type="Proteomes" id="UP000292958"/>
    </source>
</evidence>
<dbReference type="AlphaFoldDB" id="A0A4Q7YPI7"/>
<accession>A0A4Q7YPI7</accession>
<keyword evidence="3" id="KW-1185">Reference proteome</keyword>
<organism evidence="2 3">
    <name type="scientific">Edaphobacter modestus</name>
    <dbReference type="NCBI Taxonomy" id="388466"/>
    <lineage>
        <taxon>Bacteria</taxon>
        <taxon>Pseudomonadati</taxon>
        <taxon>Acidobacteriota</taxon>
        <taxon>Terriglobia</taxon>
        <taxon>Terriglobales</taxon>
        <taxon>Acidobacteriaceae</taxon>
        <taxon>Edaphobacter</taxon>
    </lineage>
</organism>
<comment type="caution">
    <text evidence="2">The sequence shown here is derived from an EMBL/GenBank/DDBJ whole genome shotgun (WGS) entry which is preliminary data.</text>
</comment>
<reference evidence="2 3" key="1">
    <citation type="submission" date="2019-02" db="EMBL/GenBank/DDBJ databases">
        <title>Genomic Encyclopedia of Archaeal and Bacterial Type Strains, Phase II (KMG-II): from individual species to whole genera.</title>
        <authorList>
            <person name="Goeker M."/>
        </authorList>
    </citation>
    <scope>NUCLEOTIDE SEQUENCE [LARGE SCALE GENOMIC DNA]</scope>
    <source>
        <strain evidence="2 3">DSM 18101</strain>
    </source>
</reference>
<name>A0A4Q7YPI7_9BACT</name>
<dbReference type="OrthoDB" id="127337at2"/>
<dbReference type="Proteomes" id="UP000292958">
    <property type="component" value="Unassembled WGS sequence"/>
</dbReference>
<feature type="chain" id="PRO_5020538696" description="Carboxypeptidase family protein" evidence="1">
    <location>
        <begin position="30"/>
        <end position="438"/>
    </location>
</feature>
<protein>
    <recommendedName>
        <fullName evidence="4">Carboxypeptidase family protein</fullName>
    </recommendedName>
</protein>